<reference evidence="3" key="1">
    <citation type="submission" date="2025-08" db="UniProtKB">
        <authorList>
            <consortium name="RefSeq"/>
        </authorList>
    </citation>
    <scope>IDENTIFICATION</scope>
    <source>
        <tissue evidence="3">Whole organism</tissue>
    </source>
</reference>
<sequence length="78" mass="8910">MIEHYIVIIPSNIMDLLPMGLPPGQPRWTTLGGSRGEPLSCRRRGGEPGVSFSSSSRISRTEKWDWRAEEYGRLRFYA</sequence>
<gene>
    <name evidence="3" type="primary">LOC127752374</name>
</gene>
<keyword evidence="2" id="KW-1185">Reference proteome</keyword>
<feature type="region of interest" description="Disordered" evidence="1">
    <location>
        <begin position="33"/>
        <end position="54"/>
    </location>
</feature>
<evidence type="ECO:0000313" key="2">
    <source>
        <dbReference type="Proteomes" id="UP000504606"/>
    </source>
</evidence>
<protein>
    <submittedName>
        <fullName evidence="3">Uncharacterized protein LOC127752374 isoform X2</fullName>
    </submittedName>
</protein>
<proteinExistence type="predicted"/>
<evidence type="ECO:0000313" key="3">
    <source>
        <dbReference type="RefSeq" id="XP_052133612.1"/>
    </source>
</evidence>
<evidence type="ECO:0000256" key="1">
    <source>
        <dbReference type="SAM" id="MobiDB-lite"/>
    </source>
</evidence>
<dbReference type="AlphaFoldDB" id="A0A9C6XC24"/>
<dbReference type="RefSeq" id="XP_052133612.1">
    <property type="nucleotide sequence ID" value="XM_052277652.1"/>
</dbReference>
<dbReference type="GeneID" id="127752374"/>
<accession>A0A9C6XC24</accession>
<name>A0A9C6XC24_FRAOC</name>
<dbReference type="Proteomes" id="UP000504606">
    <property type="component" value="Unplaced"/>
</dbReference>
<organism evidence="2 3">
    <name type="scientific">Frankliniella occidentalis</name>
    <name type="common">Western flower thrips</name>
    <name type="synonym">Euthrips occidentalis</name>
    <dbReference type="NCBI Taxonomy" id="133901"/>
    <lineage>
        <taxon>Eukaryota</taxon>
        <taxon>Metazoa</taxon>
        <taxon>Ecdysozoa</taxon>
        <taxon>Arthropoda</taxon>
        <taxon>Hexapoda</taxon>
        <taxon>Insecta</taxon>
        <taxon>Pterygota</taxon>
        <taxon>Neoptera</taxon>
        <taxon>Paraneoptera</taxon>
        <taxon>Thysanoptera</taxon>
        <taxon>Terebrantia</taxon>
        <taxon>Thripoidea</taxon>
        <taxon>Thripidae</taxon>
        <taxon>Frankliniella</taxon>
    </lineage>
</organism>